<dbReference type="GO" id="GO:0042720">
    <property type="term" value="C:mitochondrial inner membrane peptidase complex"/>
    <property type="evidence" value="ECO:0007669"/>
    <property type="project" value="InterPro"/>
</dbReference>
<organism evidence="1 2">
    <name type="scientific">Cladosporium halotolerans</name>
    <dbReference type="NCBI Taxonomy" id="1052096"/>
    <lineage>
        <taxon>Eukaryota</taxon>
        <taxon>Fungi</taxon>
        <taxon>Dikarya</taxon>
        <taxon>Ascomycota</taxon>
        <taxon>Pezizomycotina</taxon>
        <taxon>Dothideomycetes</taxon>
        <taxon>Dothideomycetidae</taxon>
        <taxon>Cladosporiales</taxon>
        <taxon>Cladosporiaceae</taxon>
        <taxon>Cladosporium</taxon>
    </lineage>
</organism>
<keyword evidence="2" id="KW-1185">Reference proteome</keyword>
<reference evidence="1 2" key="1">
    <citation type="journal article" date="2020" name="Microbiol. Resour. Announc.">
        <title>Draft Genome Sequence of a Cladosporium Species Isolated from the Mesophotic Ascidian Didemnum maculosum.</title>
        <authorList>
            <person name="Gioti A."/>
            <person name="Siaperas R."/>
            <person name="Nikolaivits E."/>
            <person name="Le Goff G."/>
            <person name="Ouazzani J."/>
            <person name="Kotoulas G."/>
            <person name="Topakas E."/>
        </authorList>
    </citation>
    <scope>NUCLEOTIDE SEQUENCE [LARGE SCALE GENOMIC DNA]</scope>
    <source>
        <strain evidence="1 2">TM138-S3</strain>
    </source>
</reference>
<name>A0AB34KIA3_9PEZI</name>
<dbReference type="InterPro" id="IPR024645">
    <property type="entry name" value="Mitochondr_Som1"/>
</dbReference>
<dbReference type="Proteomes" id="UP000803884">
    <property type="component" value="Unassembled WGS sequence"/>
</dbReference>
<comment type="caution">
    <text evidence="1">The sequence shown here is derived from an EMBL/GenBank/DDBJ whole genome shotgun (WGS) entry which is preliminary data.</text>
</comment>
<dbReference type="AlphaFoldDB" id="A0AB34KIA3"/>
<protein>
    <recommendedName>
        <fullName evidence="3">Mitochondrial export protein Som1</fullName>
    </recommendedName>
</protein>
<proteinExistence type="predicted"/>
<dbReference type="Pfam" id="PF11093">
    <property type="entry name" value="Mitochondr_Som1"/>
    <property type="match status" value="1"/>
</dbReference>
<dbReference type="EMBL" id="JAAQHG020000032">
    <property type="protein sequence ID" value="KAL1583686.1"/>
    <property type="molecule type" value="Genomic_DNA"/>
</dbReference>
<accession>A0AB34KIA3</accession>
<evidence type="ECO:0000313" key="1">
    <source>
        <dbReference type="EMBL" id="KAL1583686.1"/>
    </source>
</evidence>
<sequence length="95" mass="10991">MAPLVESFPASQLTTRVQYVANGQRRKPPVDLKECELMQMIQHRCDLDGPRFDPRSKVVCDPVLRLFRKCSDKLTVETTDWEDIWDGTTPTPKEK</sequence>
<evidence type="ECO:0008006" key="3">
    <source>
        <dbReference type="Google" id="ProtNLM"/>
    </source>
</evidence>
<gene>
    <name evidence="1" type="ORF">WHR41_07520</name>
</gene>
<dbReference type="RefSeq" id="XP_069226793.1">
    <property type="nucleotide sequence ID" value="XM_069376124.1"/>
</dbReference>
<dbReference type="GeneID" id="96008962"/>
<evidence type="ECO:0000313" key="2">
    <source>
        <dbReference type="Proteomes" id="UP000803884"/>
    </source>
</evidence>